<dbReference type="RefSeq" id="WP_305169330.1">
    <property type="nucleotide sequence ID" value="NZ_JAUUUU010000001.1"/>
</dbReference>
<comment type="subcellular location">
    <subcellularLocation>
        <location evidence="1">Membrane</location>
        <topology evidence="1">Multi-pass membrane protein</topology>
    </subcellularLocation>
</comment>
<dbReference type="EMBL" id="JAUUUU010000001">
    <property type="protein sequence ID" value="MDP1519818.1"/>
    <property type="molecule type" value="Genomic_DNA"/>
</dbReference>
<gene>
    <name evidence="7" type="ORF">Q8A57_02430</name>
</gene>
<feature type="transmembrane region" description="Helical" evidence="5">
    <location>
        <begin position="205"/>
        <end position="226"/>
    </location>
</feature>
<evidence type="ECO:0000313" key="8">
    <source>
        <dbReference type="Proteomes" id="UP001178354"/>
    </source>
</evidence>
<dbReference type="InterPro" id="IPR000620">
    <property type="entry name" value="EamA_dom"/>
</dbReference>
<keyword evidence="2 5" id="KW-0812">Transmembrane</keyword>
<comment type="caution">
    <text evidence="7">The sequence shown here is derived from an EMBL/GenBank/DDBJ whole genome shotgun (WGS) entry which is preliminary data.</text>
</comment>
<evidence type="ECO:0000256" key="2">
    <source>
        <dbReference type="ARBA" id="ARBA00022692"/>
    </source>
</evidence>
<name>A0AAW8B1P6_9GAMM</name>
<feature type="transmembrane region" description="Helical" evidence="5">
    <location>
        <begin position="176"/>
        <end position="193"/>
    </location>
</feature>
<evidence type="ECO:0000256" key="5">
    <source>
        <dbReference type="SAM" id="Phobius"/>
    </source>
</evidence>
<dbReference type="InterPro" id="IPR037185">
    <property type="entry name" value="EmrE-like"/>
</dbReference>
<feature type="transmembrane region" description="Helical" evidence="5">
    <location>
        <begin position="35"/>
        <end position="59"/>
    </location>
</feature>
<evidence type="ECO:0000313" key="7">
    <source>
        <dbReference type="EMBL" id="MDP1519818.1"/>
    </source>
</evidence>
<proteinExistence type="predicted"/>
<feature type="transmembrane region" description="Helical" evidence="5">
    <location>
        <begin position="259"/>
        <end position="277"/>
    </location>
</feature>
<feature type="transmembrane region" description="Helical" evidence="5">
    <location>
        <begin position="93"/>
        <end position="115"/>
    </location>
</feature>
<feature type="transmembrane region" description="Helical" evidence="5">
    <location>
        <begin position="233"/>
        <end position="253"/>
    </location>
</feature>
<keyword evidence="3 5" id="KW-1133">Transmembrane helix</keyword>
<evidence type="ECO:0000256" key="4">
    <source>
        <dbReference type="ARBA" id="ARBA00023136"/>
    </source>
</evidence>
<dbReference type="Proteomes" id="UP001178354">
    <property type="component" value="Unassembled WGS sequence"/>
</dbReference>
<reference evidence="7" key="2">
    <citation type="submission" date="2023-08" db="EMBL/GenBank/DDBJ databases">
        <authorList>
            <person name="Luo J."/>
        </authorList>
    </citation>
    <scope>NUCLEOTIDE SEQUENCE</scope>
    <source>
        <strain evidence="7">DSM 25064</strain>
    </source>
</reference>
<feature type="transmembrane region" description="Helical" evidence="5">
    <location>
        <begin position="145"/>
        <end position="164"/>
    </location>
</feature>
<dbReference type="Pfam" id="PF00892">
    <property type="entry name" value="EamA"/>
    <property type="match status" value="1"/>
</dbReference>
<sequence>MQPNTRAILYLQLCLLSFLIGDSLAKKLLATIPLGQVMCLRTLVSLVVLTAMVIATGRLALLKTRRPVHHFLRSLFFALISLGYYVAVKYFPMSAVAAALAGAPIIISAISPLLLREHANSIQWIATITGFVGVSLALKPDLSSISWNYLALLTLPVSYAGMILWSRYLSRTESDWSLNFYFYFPLLVLAWFWPAEWVPLTAMELLLIFISGSGCAAGFILMVAAFRIGKPVVVAPFEYTSIIMAAGVDMLFWQFFPDYVMWVGISLILLCAVIQAWQARIEPPAITPHLRAEDTHRP</sequence>
<dbReference type="PANTHER" id="PTHR22911">
    <property type="entry name" value="ACYL-MALONYL CONDENSING ENZYME-RELATED"/>
    <property type="match status" value="1"/>
</dbReference>
<organism evidence="7 8">
    <name type="scientific">Porticoccus litoralis</name>
    <dbReference type="NCBI Taxonomy" id="434086"/>
    <lineage>
        <taxon>Bacteria</taxon>
        <taxon>Pseudomonadati</taxon>
        <taxon>Pseudomonadota</taxon>
        <taxon>Gammaproteobacteria</taxon>
        <taxon>Cellvibrionales</taxon>
        <taxon>Porticoccaceae</taxon>
        <taxon>Porticoccus</taxon>
    </lineage>
</organism>
<reference evidence="7" key="1">
    <citation type="journal article" date="2010" name="Int. J. Syst. Evol. Microbiol.">
        <title>Porticoccus litoralis gen. nov., sp. nov., a gammaproteobacterium isolated from the Yellow Sea.</title>
        <authorList>
            <person name="Oh H.M."/>
            <person name="Kim H."/>
            <person name="Kim K.M."/>
            <person name="Min G.S."/>
            <person name="Cho J.C."/>
        </authorList>
    </citation>
    <scope>NUCLEOTIDE SEQUENCE</scope>
    <source>
        <strain evidence="7">DSM 25064</strain>
    </source>
</reference>
<keyword evidence="4 5" id="KW-0472">Membrane</keyword>
<dbReference type="AlphaFoldDB" id="A0AAW8B1P6"/>
<evidence type="ECO:0000256" key="3">
    <source>
        <dbReference type="ARBA" id="ARBA00022989"/>
    </source>
</evidence>
<evidence type="ECO:0000256" key="1">
    <source>
        <dbReference type="ARBA" id="ARBA00004141"/>
    </source>
</evidence>
<keyword evidence="8" id="KW-1185">Reference proteome</keyword>
<accession>A0AAW8B1P6</accession>
<feature type="domain" description="EamA" evidence="6">
    <location>
        <begin position="7"/>
        <end position="137"/>
    </location>
</feature>
<feature type="transmembrane region" description="Helical" evidence="5">
    <location>
        <begin position="71"/>
        <end position="87"/>
    </location>
</feature>
<dbReference type="SUPFAM" id="SSF103481">
    <property type="entry name" value="Multidrug resistance efflux transporter EmrE"/>
    <property type="match status" value="2"/>
</dbReference>
<dbReference type="PANTHER" id="PTHR22911:SF6">
    <property type="entry name" value="SOLUTE CARRIER FAMILY 35 MEMBER G1"/>
    <property type="match status" value="1"/>
</dbReference>
<feature type="transmembrane region" description="Helical" evidence="5">
    <location>
        <begin position="122"/>
        <end position="139"/>
    </location>
</feature>
<protein>
    <submittedName>
        <fullName evidence="7">DMT family transporter</fullName>
    </submittedName>
</protein>
<dbReference type="GO" id="GO:0016020">
    <property type="term" value="C:membrane"/>
    <property type="evidence" value="ECO:0007669"/>
    <property type="project" value="UniProtKB-SubCell"/>
</dbReference>
<evidence type="ECO:0000259" key="6">
    <source>
        <dbReference type="Pfam" id="PF00892"/>
    </source>
</evidence>